<dbReference type="RefSeq" id="XP_013760723.1">
    <property type="nucleotide sequence ID" value="XM_013905269.1"/>
</dbReference>
<dbReference type="CDD" id="cd00170">
    <property type="entry name" value="SEC14"/>
    <property type="match status" value="1"/>
</dbReference>
<dbReference type="GeneID" id="25562534"/>
<evidence type="ECO:0000256" key="1">
    <source>
        <dbReference type="SAM" id="MobiDB-lite"/>
    </source>
</evidence>
<gene>
    <name evidence="3" type="ORF">AMSG_02888</name>
</gene>
<keyword evidence="4" id="KW-1185">Reference proteome</keyword>
<dbReference type="InterPro" id="IPR011074">
    <property type="entry name" value="CRAL/TRIO_N_dom"/>
</dbReference>
<dbReference type="Proteomes" id="UP000054408">
    <property type="component" value="Unassembled WGS sequence"/>
</dbReference>
<feature type="domain" description="CRAL-TRIO" evidence="2">
    <location>
        <begin position="152"/>
        <end position="331"/>
    </location>
</feature>
<dbReference type="AlphaFoldDB" id="A0A0L0D2B4"/>
<dbReference type="InterPro" id="IPR036273">
    <property type="entry name" value="CRAL/TRIO_N_dom_sf"/>
</dbReference>
<dbReference type="Pfam" id="PF03765">
    <property type="entry name" value="CRAL_TRIO_N"/>
    <property type="match status" value="1"/>
</dbReference>
<dbReference type="PANTHER" id="PTHR45657:SF1">
    <property type="entry name" value="CRAL-TRIO DOMAIN-CONTAINING PROTEIN YKL091C-RELATED"/>
    <property type="match status" value="1"/>
</dbReference>
<dbReference type="InterPro" id="IPR036865">
    <property type="entry name" value="CRAL-TRIO_dom_sf"/>
</dbReference>
<feature type="compositionally biased region" description="Basic residues" evidence="1">
    <location>
        <begin position="421"/>
        <end position="456"/>
    </location>
</feature>
<feature type="region of interest" description="Disordered" evidence="1">
    <location>
        <begin position="406"/>
        <end position="474"/>
    </location>
</feature>
<dbReference type="InterPro" id="IPR001251">
    <property type="entry name" value="CRAL-TRIO_dom"/>
</dbReference>
<dbReference type="Gene3D" id="3.40.525.10">
    <property type="entry name" value="CRAL-TRIO lipid binding domain"/>
    <property type="match status" value="1"/>
</dbReference>
<dbReference type="STRING" id="461836.A0A0L0D2B4"/>
<dbReference type="EMBL" id="GL349442">
    <property type="protein sequence ID" value="KNC46432.1"/>
    <property type="molecule type" value="Genomic_DNA"/>
</dbReference>
<dbReference type="Pfam" id="PF00650">
    <property type="entry name" value="CRAL_TRIO"/>
    <property type="match status" value="1"/>
</dbReference>
<dbReference type="eggNOG" id="KOG1471">
    <property type="taxonomic scope" value="Eukaryota"/>
</dbReference>
<evidence type="ECO:0000259" key="2">
    <source>
        <dbReference type="PROSITE" id="PS50191"/>
    </source>
</evidence>
<evidence type="ECO:0000313" key="4">
    <source>
        <dbReference type="Proteomes" id="UP000054408"/>
    </source>
</evidence>
<dbReference type="SMART" id="SM00516">
    <property type="entry name" value="SEC14"/>
    <property type="match status" value="1"/>
</dbReference>
<proteinExistence type="predicted"/>
<reference evidence="3 4" key="1">
    <citation type="submission" date="2010-05" db="EMBL/GenBank/DDBJ databases">
        <title>The Genome Sequence of Thecamonas trahens ATCC 50062.</title>
        <authorList>
            <consortium name="The Broad Institute Genome Sequencing Platform"/>
            <person name="Russ C."/>
            <person name="Cuomo C."/>
            <person name="Shea T."/>
            <person name="Young S.K."/>
            <person name="Zeng Q."/>
            <person name="Koehrsen M."/>
            <person name="Haas B."/>
            <person name="Borodovsky M."/>
            <person name="Guigo R."/>
            <person name="Alvarado L."/>
            <person name="Berlin A."/>
            <person name="Bochicchio J."/>
            <person name="Borenstein D."/>
            <person name="Chapman S."/>
            <person name="Chen Z."/>
            <person name="Freedman E."/>
            <person name="Gellesch M."/>
            <person name="Goldberg J."/>
            <person name="Griggs A."/>
            <person name="Gujja S."/>
            <person name="Heilman E."/>
            <person name="Heiman D."/>
            <person name="Hepburn T."/>
            <person name="Howarth C."/>
            <person name="Jen D."/>
            <person name="Larson L."/>
            <person name="Mehta T."/>
            <person name="Park D."/>
            <person name="Pearson M."/>
            <person name="Roberts A."/>
            <person name="Saif S."/>
            <person name="Shenoy N."/>
            <person name="Sisk P."/>
            <person name="Stolte C."/>
            <person name="Sykes S."/>
            <person name="Thomson T."/>
            <person name="Walk T."/>
            <person name="White J."/>
            <person name="Yandava C."/>
            <person name="Burger G."/>
            <person name="Gray M.W."/>
            <person name="Holland P.W.H."/>
            <person name="King N."/>
            <person name="Lang F.B.F."/>
            <person name="Roger A.J."/>
            <person name="Ruiz-Trillo I."/>
            <person name="Lander E."/>
            <person name="Nusbaum C."/>
        </authorList>
    </citation>
    <scope>NUCLEOTIDE SEQUENCE [LARGE SCALE GENOMIC DNA]</scope>
    <source>
        <strain evidence="3 4">ATCC 50062</strain>
    </source>
</reference>
<organism evidence="3 4">
    <name type="scientific">Thecamonas trahens ATCC 50062</name>
    <dbReference type="NCBI Taxonomy" id="461836"/>
    <lineage>
        <taxon>Eukaryota</taxon>
        <taxon>Apusozoa</taxon>
        <taxon>Apusomonadida</taxon>
        <taxon>Apusomonadidae</taxon>
        <taxon>Thecamonas</taxon>
    </lineage>
</organism>
<dbReference type="PANTHER" id="PTHR45657">
    <property type="entry name" value="CRAL-TRIO DOMAIN-CONTAINING PROTEIN YKL091C-RELATED"/>
    <property type="match status" value="1"/>
</dbReference>
<protein>
    <submittedName>
        <fullName evidence="3">CRAL-TRIO domain-containing protein</fullName>
    </submittedName>
</protein>
<dbReference type="InterPro" id="IPR051026">
    <property type="entry name" value="PI/PC_transfer"/>
</dbReference>
<dbReference type="OrthoDB" id="1434354at2759"/>
<dbReference type="SUPFAM" id="SSF52087">
    <property type="entry name" value="CRAL/TRIO domain"/>
    <property type="match status" value="1"/>
</dbReference>
<dbReference type="PROSITE" id="PS50191">
    <property type="entry name" value="CRAL_TRIO"/>
    <property type="match status" value="1"/>
</dbReference>
<accession>A0A0L0D2B4</accession>
<sequence>MYPRAYCARERAKTSTMDVDLRQWAANNKVDEAKVFPLFDSAEAAEAAALESLKSSSNALSDGSMVCDQEMEEADVVEARMAAYFELKAAVAAAPARSPTGLLLPMPGPRMLLRFLRARKFDVDKALEMLEEAREWRAAEEAQVMLDFEDPNDDVYDEITPAMYHGFDRSGNPCYWERTGHIRIRKVLHVLSDKQLIARHIRHQEKQRIRMMGFRDEFHWREFLRDVATGAPLDGYPPHVDSAGFEPLIEKQTIVMDMAGLSMRPDKRGLDIFRETLRIDANYYPRRLYWIDANTRLKFHILGSNYIDELAKFIAPENIPREYGGLCDCYGPSDRASDPHCFPPVSVWTEPDRFDIGPAAEGWSPSFPHGRSTSLIDERARLRRPPAALGLAPAVPPAASLSASEVELGHADTASSSGAGKKQRKRRHKKRHKAGKRKTTGRARSSRTATRRRSRTRALSPKPRNASQSSSWFSSDDDAVTVYFDAVSSL</sequence>
<name>A0A0L0D2B4_THETB</name>
<dbReference type="Gene3D" id="1.10.8.20">
    <property type="entry name" value="N-terminal domain of phosphatidylinositol transfer protein sec14p"/>
    <property type="match status" value="1"/>
</dbReference>
<dbReference type="SUPFAM" id="SSF46938">
    <property type="entry name" value="CRAL/TRIO N-terminal domain"/>
    <property type="match status" value="1"/>
</dbReference>
<dbReference type="SMART" id="SM01100">
    <property type="entry name" value="CRAL_TRIO_N"/>
    <property type="match status" value="1"/>
</dbReference>
<evidence type="ECO:0000313" key="3">
    <source>
        <dbReference type="EMBL" id="KNC46432.1"/>
    </source>
</evidence>